<accession>A0A1X7VJ60</accession>
<evidence type="ECO:0000313" key="2">
    <source>
        <dbReference type="EnsemblMetazoa" id="Aqu2.1.39512_001"/>
    </source>
</evidence>
<dbReference type="EnsemblMetazoa" id="Aqu2.1.39512_001">
    <property type="protein sequence ID" value="Aqu2.1.39512_001"/>
    <property type="gene ID" value="Aqu2.1.39512"/>
</dbReference>
<proteinExistence type="predicted"/>
<organism evidence="2">
    <name type="scientific">Amphimedon queenslandica</name>
    <name type="common">Sponge</name>
    <dbReference type="NCBI Taxonomy" id="400682"/>
    <lineage>
        <taxon>Eukaryota</taxon>
        <taxon>Metazoa</taxon>
        <taxon>Porifera</taxon>
        <taxon>Demospongiae</taxon>
        <taxon>Heteroscleromorpha</taxon>
        <taxon>Haplosclerida</taxon>
        <taxon>Niphatidae</taxon>
        <taxon>Amphimedon</taxon>
    </lineage>
</organism>
<feature type="domain" description="Reverse transcriptase Ty1/copia-type" evidence="1">
    <location>
        <begin position="1"/>
        <end position="41"/>
    </location>
</feature>
<evidence type="ECO:0000259" key="1">
    <source>
        <dbReference type="Pfam" id="PF07727"/>
    </source>
</evidence>
<name>A0A1X7VJ60_AMPQE</name>
<dbReference type="Pfam" id="PF07727">
    <property type="entry name" value="RVT_2"/>
    <property type="match status" value="1"/>
</dbReference>
<dbReference type="InterPro" id="IPR013103">
    <property type="entry name" value="RVT_2"/>
</dbReference>
<protein>
    <recommendedName>
        <fullName evidence="1">Reverse transcriptase Ty1/copia-type domain-containing protein</fullName>
    </recommendedName>
</protein>
<sequence>MDVNKAFLNGFLEEEVYIDQPEDYDEKEKEKLVCRLNQSLWFEASSKMLELSS</sequence>
<reference evidence="2" key="1">
    <citation type="submission" date="2017-05" db="UniProtKB">
        <authorList>
            <consortium name="EnsemblMetazoa"/>
        </authorList>
    </citation>
    <scope>IDENTIFICATION</scope>
</reference>
<dbReference type="AlphaFoldDB" id="A0A1X7VJ60"/>
<dbReference type="InParanoid" id="A0A1X7VJ60"/>